<feature type="transmembrane region" description="Helical" evidence="1">
    <location>
        <begin position="28"/>
        <end position="48"/>
    </location>
</feature>
<protein>
    <recommendedName>
        <fullName evidence="4">ABC transporter permease</fullName>
    </recommendedName>
</protein>
<feature type="transmembrane region" description="Helical" evidence="1">
    <location>
        <begin position="235"/>
        <end position="253"/>
    </location>
</feature>
<dbReference type="RefSeq" id="WP_261236892.1">
    <property type="nucleotide sequence ID" value="NZ_JAMXFA010000038.1"/>
</dbReference>
<evidence type="ECO:0008006" key="4">
    <source>
        <dbReference type="Google" id="ProtNLM"/>
    </source>
</evidence>
<evidence type="ECO:0000256" key="1">
    <source>
        <dbReference type="SAM" id="Phobius"/>
    </source>
</evidence>
<evidence type="ECO:0000313" key="3">
    <source>
        <dbReference type="Proteomes" id="UP001525961"/>
    </source>
</evidence>
<proteinExistence type="predicted"/>
<feature type="transmembrane region" description="Helical" evidence="1">
    <location>
        <begin position="312"/>
        <end position="330"/>
    </location>
</feature>
<feature type="transmembrane region" description="Helical" evidence="1">
    <location>
        <begin position="425"/>
        <end position="445"/>
    </location>
</feature>
<organism evidence="2 3">
    <name type="scientific">Laspinema olomoucense D3b</name>
    <dbReference type="NCBI Taxonomy" id="2953688"/>
    <lineage>
        <taxon>Bacteria</taxon>
        <taxon>Bacillati</taxon>
        <taxon>Cyanobacteriota</taxon>
        <taxon>Cyanophyceae</taxon>
        <taxon>Oscillatoriophycideae</taxon>
        <taxon>Oscillatoriales</taxon>
        <taxon>Laspinemataceae</taxon>
        <taxon>Laspinema</taxon>
        <taxon>Laspinema olomoucense</taxon>
    </lineage>
</organism>
<sequence length="514" mass="56955">MTSRLMDYLGEWNPQFVRELKGRLISRNVTLAVGLSLLAQLVIFLAFISQIPSPDAPYGSYCIYQDTNPCVINWTQWKEDLHQVFYWVLPLVLVCGGVYMLIADLAREEQRGTLNFIRVSPQSSQSILIGKLLGVPVLLYLAVAIALPSYAATAIVAQIPLLEVWSFYVILAALCAVFYSAAALFTLMGGHQALVGAGITLMMLFWLMHQEWYSYGKNWVSHQWFGLSLNGDNLFNVRLFALVNGAIWTYWIWQGLHRRFRNPAATVISKKQSYALVFCVNVLFLGLVTSYLGSEYDPKLSGAYLWFDSLRFIANLNLFLFLGLIAALSPPRQTLLDWARYAHQARPQAVLQDLIWGEKSPAPVAIATGATITALVFIPWVLLWPVGMLSKLQAIAAIGFYIILASIYAVLAQIMLLIKSKKRALWATGVVAAAIGLPLLTLALLGGQAETIPELYLLSILSLSGLEYVTTTPIFMAFLGHLAMLAGLSLKLRQQLNRAGESATKALLMGRKVS</sequence>
<accession>A0ABT2NFL7</accession>
<feature type="transmembrane region" description="Helical" evidence="1">
    <location>
        <begin position="194"/>
        <end position="215"/>
    </location>
</feature>
<dbReference type="PANTHER" id="PTHR43471">
    <property type="entry name" value="ABC TRANSPORTER PERMEASE"/>
    <property type="match status" value="1"/>
</dbReference>
<feature type="transmembrane region" description="Helical" evidence="1">
    <location>
        <begin position="362"/>
        <end position="382"/>
    </location>
</feature>
<keyword evidence="3" id="KW-1185">Reference proteome</keyword>
<feature type="transmembrane region" description="Helical" evidence="1">
    <location>
        <begin position="394"/>
        <end position="418"/>
    </location>
</feature>
<dbReference type="Proteomes" id="UP001525961">
    <property type="component" value="Unassembled WGS sequence"/>
</dbReference>
<feature type="transmembrane region" description="Helical" evidence="1">
    <location>
        <begin position="84"/>
        <end position="106"/>
    </location>
</feature>
<feature type="transmembrane region" description="Helical" evidence="1">
    <location>
        <begin position="167"/>
        <end position="187"/>
    </location>
</feature>
<comment type="caution">
    <text evidence="2">The sequence shown here is derived from an EMBL/GenBank/DDBJ whole genome shotgun (WGS) entry which is preliminary data.</text>
</comment>
<feature type="transmembrane region" description="Helical" evidence="1">
    <location>
        <begin position="127"/>
        <end position="147"/>
    </location>
</feature>
<gene>
    <name evidence="2" type="ORF">NG792_22460</name>
</gene>
<keyword evidence="1" id="KW-0812">Transmembrane</keyword>
<feature type="transmembrane region" description="Helical" evidence="1">
    <location>
        <begin position="465"/>
        <end position="488"/>
    </location>
</feature>
<evidence type="ECO:0000313" key="2">
    <source>
        <dbReference type="EMBL" id="MCT7980490.1"/>
    </source>
</evidence>
<keyword evidence="1" id="KW-1133">Transmembrane helix</keyword>
<name>A0ABT2NFL7_9CYAN</name>
<feature type="transmembrane region" description="Helical" evidence="1">
    <location>
        <begin position="274"/>
        <end position="292"/>
    </location>
</feature>
<dbReference type="EMBL" id="JAMXFA010000038">
    <property type="protein sequence ID" value="MCT7980490.1"/>
    <property type="molecule type" value="Genomic_DNA"/>
</dbReference>
<keyword evidence="1" id="KW-0472">Membrane</keyword>
<reference evidence="2 3" key="1">
    <citation type="journal article" date="2022" name="Front. Microbiol.">
        <title>High genomic differentiation and limited gene flow indicate recent cryptic speciation within the genus Laspinema (cyanobacteria).</title>
        <authorList>
            <person name="Stanojkovic A."/>
            <person name="Skoupy S."/>
            <person name="Skaloud P."/>
            <person name="Dvorak P."/>
        </authorList>
    </citation>
    <scope>NUCLEOTIDE SEQUENCE [LARGE SCALE GENOMIC DNA]</scope>
    <source>
        <strain evidence="2 3">D3b</strain>
    </source>
</reference>